<dbReference type="GO" id="GO:0022857">
    <property type="term" value="F:transmembrane transporter activity"/>
    <property type="evidence" value="ECO:0007669"/>
    <property type="project" value="InterPro"/>
</dbReference>
<comment type="similarity">
    <text evidence="7">Belongs to the drug/metabolite transporter (DMT) superfamily. Small multidrug resistance (SMR) (TC 2.A.7.1) family.</text>
</comment>
<feature type="transmembrane region" description="Helical" evidence="8">
    <location>
        <begin position="58"/>
        <end position="78"/>
    </location>
</feature>
<evidence type="ECO:0000256" key="8">
    <source>
        <dbReference type="SAM" id="Phobius"/>
    </source>
</evidence>
<proteinExistence type="inferred from homology"/>
<dbReference type="InterPro" id="IPR045324">
    <property type="entry name" value="Small_multidrug_res"/>
</dbReference>
<gene>
    <name evidence="9" type="ORF">AS031_12110</name>
</gene>
<comment type="caution">
    <text evidence="9">The sequence shown here is derived from an EMBL/GenBank/DDBJ whole genome shotgun (WGS) entry which is preliminary data.</text>
</comment>
<evidence type="ECO:0000256" key="3">
    <source>
        <dbReference type="ARBA" id="ARBA00022475"/>
    </source>
</evidence>
<dbReference type="AlphaFoldDB" id="A0A0V8IMU2"/>
<evidence type="ECO:0000313" key="10">
    <source>
        <dbReference type="Proteomes" id="UP000053199"/>
    </source>
</evidence>
<dbReference type="PANTHER" id="PTHR30561">
    <property type="entry name" value="SMR FAMILY PROTON-DEPENDENT DRUG EFFLUX TRANSPORTER SUGE"/>
    <property type="match status" value="1"/>
</dbReference>
<protein>
    <submittedName>
        <fullName evidence="9">Ligand-binding protein SH3</fullName>
    </submittedName>
</protein>
<dbReference type="FunFam" id="1.10.3730.20:FF:000001">
    <property type="entry name" value="Quaternary ammonium compound resistance transporter SugE"/>
    <property type="match status" value="1"/>
</dbReference>
<dbReference type="STRING" id="993070.AS031_12110"/>
<keyword evidence="3" id="KW-1003">Cell membrane</keyword>
<name>A0A0V8IMU2_9MICC</name>
<reference evidence="9 10" key="1">
    <citation type="journal article" date="2014" name="Arch. Microbiol.">
        <title>Arthrobacter enclensis sp. nov., isolated from sediment sample.</title>
        <authorList>
            <person name="Dastager S.G."/>
            <person name="Liu Q."/>
            <person name="Tang S.K."/>
            <person name="Krishnamurthi S."/>
            <person name="Lee J.C."/>
            <person name="Li W.J."/>
        </authorList>
    </citation>
    <scope>NUCLEOTIDE SEQUENCE [LARGE SCALE GENOMIC DNA]</scope>
    <source>
        <strain evidence="9 10">NIO-1008</strain>
    </source>
</reference>
<organism evidence="9 10">
    <name type="scientific">Pseudarthrobacter enclensis</name>
    <dbReference type="NCBI Taxonomy" id="993070"/>
    <lineage>
        <taxon>Bacteria</taxon>
        <taxon>Bacillati</taxon>
        <taxon>Actinomycetota</taxon>
        <taxon>Actinomycetes</taxon>
        <taxon>Micrococcales</taxon>
        <taxon>Micrococcaceae</taxon>
        <taxon>Pseudarthrobacter</taxon>
    </lineage>
</organism>
<dbReference type="Proteomes" id="UP000053199">
    <property type="component" value="Unassembled WGS sequence"/>
</dbReference>
<dbReference type="Pfam" id="PF00893">
    <property type="entry name" value="Multi_Drug_Res"/>
    <property type="match status" value="1"/>
</dbReference>
<evidence type="ECO:0000256" key="4">
    <source>
        <dbReference type="ARBA" id="ARBA00022692"/>
    </source>
</evidence>
<dbReference type="Gene3D" id="1.10.3730.20">
    <property type="match status" value="1"/>
</dbReference>
<evidence type="ECO:0000256" key="5">
    <source>
        <dbReference type="ARBA" id="ARBA00022989"/>
    </source>
</evidence>
<dbReference type="SUPFAM" id="SSF103481">
    <property type="entry name" value="Multidrug resistance efflux transporter EmrE"/>
    <property type="match status" value="1"/>
</dbReference>
<comment type="subcellular location">
    <subcellularLocation>
        <location evidence="1 7">Cell membrane</location>
        <topology evidence="1 7">Multi-pass membrane protein</topology>
    </subcellularLocation>
</comment>
<feature type="transmembrane region" description="Helical" evidence="8">
    <location>
        <begin position="26"/>
        <end position="46"/>
    </location>
</feature>
<evidence type="ECO:0000256" key="6">
    <source>
        <dbReference type="ARBA" id="ARBA00023136"/>
    </source>
</evidence>
<dbReference type="EMBL" id="LNQM01000004">
    <property type="protein sequence ID" value="KSU76102.1"/>
    <property type="molecule type" value="Genomic_DNA"/>
</dbReference>
<feature type="transmembrane region" description="Helical" evidence="8">
    <location>
        <begin position="84"/>
        <end position="103"/>
    </location>
</feature>
<dbReference type="GO" id="GO:0005886">
    <property type="term" value="C:plasma membrane"/>
    <property type="evidence" value="ECO:0007669"/>
    <property type="project" value="UniProtKB-SubCell"/>
</dbReference>
<keyword evidence="10" id="KW-1185">Reference proteome</keyword>
<dbReference type="InterPro" id="IPR037185">
    <property type="entry name" value="EmrE-like"/>
</dbReference>
<dbReference type="PANTHER" id="PTHR30561:SF1">
    <property type="entry name" value="MULTIDRUG TRANSPORTER EMRE"/>
    <property type="match status" value="1"/>
</dbReference>
<sequence>MGYVYLALAIAVEVLGTSLLKSTEGFTKLWPSVLCLASYGVAFALLSQVVKSVPVGVAYALWSGLGTVAIVAIGAMFLGEELTLTKVLGIALVVAGVVVLNVGGAH</sequence>
<keyword evidence="4 7" id="KW-0812">Transmembrane</keyword>
<keyword evidence="2" id="KW-0813">Transport</keyword>
<keyword evidence="5 8" id="KW-1133">Transmembrane helix</keyword>
<evidence type="ECO:0000313" key="9">
    <source>
        <dbReference type="EMBL" id="KSU76102.1"/>
    </source>
</evidence>
<evidence type="ECO:0000256" key="1">
    <source>
        <dbReference type="ARBA" id="ARBA00004651"/>
    </source>
</evidence>
<keyword evidence="6 8" id="KW-0472">Membrane</keyword>
<dbReference type="InterPro" id="IPR000390">
    <property type="entry name" value="Small_drug/metabolite_transptr"/>
</dbReference>
<accession>A0A0V8IMU2</accession>
<evidence type="ECO:0000256" key="2">
    <source>
        <dbReference type="ARBA" id="ARBA00022448"/>
    </source>
</evidence>
<evidence type="ECO:0000256" key="7">
    <source>
        <dbReference type="RuleBase" id="RU003942"/>
    </source>
</evidence>